<dbReference type="SUPFAM" id="SSF69322">
    <property type="entry name" value="Tricorn protease domain 2"/>
    <property type="match status" value="1"/>
</dbReference>
<dbReference type="InterPro" id="IPR040371">
    <property type="entry name" value="RMC1"/>
</dbReference>
<feature type="region of interest" description="Disordered" evidence="1">
    <location>
        <begin position="417"/>
        <end position="436"/>
    </location>
</feature>
<sequence>MNASTEPYLELSDNPVRFEAVNQVTNVFFDDSNKQVFAVRSGGAMGVVVKGSSEDIPAINFRMDDKGPVISIKFSLDHNVLAVQRTTTSVEFMNFNGTTIESEYTQNCKKNSSLLGFVWAQNNEVALITDHGIELYMVIPEKKALKHLKTTSATVQWFVWCSRNKIALLASSHGSHLQPILFKPGTISKLSKVETEPGRMTLERDVTLATLYDVPAVLILRHQSGPQTAEVHVHTLSGPGQAPVKSHVLRLNLSGRFAINVVDDLILVHHQASRSSQVFDIALPGESDGTVTYHKAVAPARSLKPTSLKLPGLVEPSTHKCELYSPNWVVFQPNIVIDAKLGCLWHIKLCLPVLCSQISDLPLCTQLTLKRTCGKDVLLKLILEHAKLPKPSLHKLQESSNHINSVYRSWAEAELQMQTASPPGAPPPSRPPSPPRVLINQADIYQQVLQKLDKEDLLQNLEWTLISYMTSLSEFGIPAEHTLNELLITTLVRRNKFTALMQMLQYGVVADSKPLACLLLSLGNLHPAASQLALDMLARLGANEEIQEVLLDQGQLLSALKLSQEGVSPRKFLEAAQNSGDPALFHSTLFCFKSSAQYAHAFLKDERLDTFIQHYKSLFPDSSNNSNSK</sequence>
<dbReference type="PANTHER" id="PTHR12897">
    <property type="entry name" value="COLON CANCER-ASSOCIATED PROTEIN MIC1"/>
    <property type="match status" value="1"/>
</dbReference>
<dbReference type="OrthoDB" id="26384at2759"/>
<evidence type="ECO:0000259" key="3">
    <source>
        <dbReference type="Pfam" id="PF21029"/>
    </source>
</evidence>
<evidence type="ECO:0000313" key="5">
    <source>
        <dbReference type="Proteomes" id="UP000801492"/>
    </source>
</evidence>
<dbReference type="InterPro" id="IPR049040">
    <property type="entry name" value="RMC1_N"/>
</dbReference>
<dbReference type="EMBL" id="VTPC01004091">
    <property type="protein sequence ID" value="KAF2897523.1"/>
    <property type="molecule type" value="Genomic_DNA"/>
</dbReference>
<dbReference type="PANTHER" id="PTHR12897:SF4">
    <property type="entry name" value="REGULATOR OF MON1-CCZ1 COMPLEX"/>
    <property type="match status" value="1"/>
</dbReference>
<comment type="caution">
    <text evidence="4">The sequence shown here is derived from an EMBL/GenBank/DDBJ whole genome shotgun (WGS) entry which is preliminary data.</text>
</comment>
<dbReference type="Proteomes" id="UP000801492">
    <property type="component" value="Unassembled WGS sequence"/>
</dbReference>
<dbReference type="Pfam" id="PF07035">
    <property type="entry name" value="RMC1_C"/>
    <property type="match status" value="1"/>
</dbReference>
<evidence type="ECO:0000256" key="1">
    <source>
        <dbReference type="SAM" id="MobiDB-lite"/>
    </source>
</evidence>
<keyword evidence="5" id="KW-1185">Reference proteome</keyword>
<proteinExistence type="predicted"/>
<evidence type="ECO:0000259" key="2">
    <source>
        <dbReference type="Pfam" id="PF07035"/>
    </source>
</evidence>
<dbReference type="AlphaFoldDB" id="A0A8K0GGT9"/>
<accession>A0A8K0GGT9</accession>
<feature type="compositionally biased region" description="Pro residues" evidence="1">
    <location>
        <begin position="423"/>
        <end position="435"/>
    </location>
</feature>
<dbReference type="GO" id="GO:0031902">
    <property type="term" value="C:late endosome membrane"/>
    <property type="evidence" value="ECO:0007669"/>
    <property type="project" value="TreeGrafter"/>
</dbReference>
<dbReference type="GO" id="GO:0035658">
    <property type="term" value="C:Mon1-Ccz1 complex"/>
    <property type="evidence" value="ECO:0007669"/>
    <property type="project" value="InterPro"/>
</dbReference>
<dbReference type="InterPro" id="IPR009755">
    <property type="entry name" value="RMC1_C"/>
</dbReference>
<reference evidence="4" key="1">
    <citation type="submission" date="2019-08" db="EMBL/GenBank/DDBJ databases">
        <title>The genome of the North American firefly Photinus pyralis.</title>
        <authorList>
            <consortium name="Photinus pyralis genome working group"/>
            <person name="Fallon T.R."/>
            <person name="Sander Lower S.E."/>
            <person name="Weng J.-K."/>
        </authorList>
    </citation>
    <scope>NUCLEOTIDE SEQUENCE</scope>
    <source>
        <strain evidence="4">TRF0915ILg1</strain>
        <tissue evidence="4">Whole body</tissue>
    </source>
</reference>
<evidence type="ECO:0008006" key="6">
    <source>
        <dbReference type="Google" id="ProtNLM"/>
    </source>
</evidence>
<organism evidence="4 5">
    <name type="scientific">Ignelater luminosus</name>
    <name type="common">Cucubano</name>
    <name type="synonym">Pyrophorus luminosus</name>
    <dbReference type="NCBI Taxonomy" id="2038154"/>
    <lineage>
        <taxon>Eukaryota</taxon>
        <taxon>Metazoa</taxon>
        <taxon>Ecdysozoa</taxon>
        <taxon>Arthropoda</taxon>
        <taxon>Hexapoda</taxon>
        <taxon>Insecta</taxon>
        <taxon>Pterygota</taxon>
        <taxon>Neoptera</taxon>
        <taxon>Endopterygota</taxon>
        <taxon>Coleoptera</taxon>
        <taxon>Polyphaga</taxon>
        <taxon>Elateriformia</taxon>
        <taxon>Elateroidea</taxon>
        <taxon>Elateridae</taxon>
        <taxon>Agrypninae</taxon>
        <taxon>Pyrophorini</taxon>
        <taxon>Ignelater</taxon>
    </lineage>
</organism>
<name>A0A8K0GGT9_IGNLU</name>
<feature type="domain" description="Mic1" evidence="2">
    <location>
        <begin position="371"/>
        <end position="595"/>
    </location>
</feature>
<gene>
    <name evidence="4" type="ORF">ILUMI_08652</name>
</gene>
<protein>
    <recommendedName>
        <fullName evidence="6">Mic1 domain-containing protein</fullName>
    </recommendedName>
</protein>
<dbReference type="GO" id="GO:0005765">
    <property type="term" value="C:lysosomal membrane"/>
    <property type="evidence" value="ECO:0007669"/>
    <property type="project" value="TreeGrafter"/>
</dbReference>
<evidence type="ECO:0000313" key="4">
    <source>
        <dbReference type="EMBL" id="KAF2897523.1"/>
    </source>
</evidence>
<dbReference type="Pfam" id="PF21029">
    <property type="entry name" value="RMC1_N"/>
    <property type="match status" value="1"/>
</dbReference>
<dbReference type="GO" id="GO:0010506">
    <property type="term" value="P:regulation of autophagy"/>
    <property type="evidence" value="ECO:0007669"/>
    <property type="project" value="InterPro"/>
</dbReference>
<feature type="domain" description="Regulator of MON1-CCZ1 complex N-terminal" evidence="3">
    <location>
        <begin position="27"/>
        <end position="145"/>
    </location>
</feature>